<protein>
    <submittedName>
        <fullName evidence="2">Uncharacterized protein</fullName>
    </submittedName>
</protein>
<dbReference type="AlphaFoldDB" id="A0A507C8P2"/>
<evidence type="ECO:0000256" key="1">
    <source>
        <dbReference type="SAM" id="MobiDB-lite"/>
    </source>
</evidence>
<feature type="compositionally biased region" description="Polar residues" evidence="1">
    <location>
        <begin position="40"/>
        <end position="56"/>
    </location>
</feature>
<dbReference type="RefSeq" id="XP_031027338.1">
    <property type="nucleotide sequence ID" value="XM_031166358.1"/>
</dbReference>
<comment type="caution">
    <text evidence="2">The sequence shown here is derived from an EMBL/GenBank/DDBJ whole genome shotgun (WGS) entry which is preliminary data.</text>
</comment>
<gene>
    <name evidence="2" type="ORF">SmJEL517_g00429</name>
</gene>
<feature type="region of interest" description="Disordered" evidence="1">
    <location>
        <begin position="25"/>
        <end position="74"/>
    </location>
</feature>
<dbReference type="OrthoDB" id="2103031at2759"/>
<organism evidence="2 3">
    <name type="scientific">Synchytrium microbalum</name>
    <dbReference type="NCBI Taxonomy" id="1806994"/>
    <lineage>
        <taxon>Eukaryota</taxon>
        <taxon>Fungi</taxon>
        <taxon>Fungi incertae sedis</taxon>
        <taxon>Chytridiomycota</taxon>
        <taxon>Chytridiomycota incertae sedis</taxon>
        <taxon>Chytridiomycetes</taxon>
        <taxon>Synchytriales</taxon>
        <taxon>Synchytriaceae</taxon>
        <taxon>Synchytrium</taxon>
    </lineage>
</organism>
<keyword evidence="3" id="KW-1185">Reference proteome</keyword>
<name>A0A507C8P2_9FUNG</name>
<dbReference type="GeneID" id="42001655"/>
<sequence>MADNHPSPTGSQAYDTILRWIGLQAVPSRKKPETAEDAPQASSSNQQTAPKPSNAISPGENPWYPLPGPPTTDEEKDILKQAIQQELDQLQAVARERDQKSKDMETYAASNCADLRWMYQNCLSNGTLMERSSFCQVQKNAWRECLSVQKKYMAQLGYYSIPATKEYADARQVIADKADDLYLKAAKARKEEEAAAAALADAAK</sequence>
<dbReference type="Proteomes" id="UP000319731">
    <property type="component" value="Unassembled WGS sequence"/>
</dbReference>
<reference evidence="2 3" key="1">
    <citation type="journal article" date="2019" name="Sci. Rep.">
        <title>Comparative genomics of chytrid fungi reveal insights into the obligate biotrophic and pathogenic lifestyle of Synchytrium endobioticum.</title>
        <authorList>
            <person name="van de Vossenberg B.T.L.H."/>
            <person name="Warris S."/>
            <person name="Nguyen H.D.T."/>
            <person name="van Gent-Pelzer M.P.E."/>
            <person name="Joly D.L."/>
            <person name="van de Geest H.C."/>
            <person name="Bonants P.J.M."/>
            <person name="Smith D.S."/>
            <person name="Levesque C.A."/>
            <person name="van der Lee T.A.J."/>
        </authorList>
    </citation>
    <scope>NUCLEOTIDE SEQUENCE [LARGE SCALE GENOMIC DNA]</scope>
    <source>
        <strain evidence="2 3">JEL517</strain>
    </source>
</reference>
<proteinExistence type="predicted"/>
<evidence type="ECO:0000313" key="3">
    <source>
        <dbReference type="Proteomes" id="UP000319731"/>
    </source>
</evidence>
<accession>A0A507C8P2</accession>
<evidence type="ECO:0000313" key="2">
    <source>
        <dbReference type="EMBL" id="TPX37427.1"/>
    </source>
</evidence>
<dbReference type="EMBL" id="QEAO01000002">
    <property type="protein sequence ID" value="TPX37427.1"/>
    <property type="molecule type" value="Genomic_DNA"/>
</dbReference>